<reference evidence="1" key="1">
    <citation type="submission" date="2022-03" db="EMBL/GenBank/DDBJ databases">
        <authorList>
            <person name="Lindestad O."/>
        </authorList>
    </citation>
    <scope>NUCLEOTIDE SEQUENCE</scope>
</reference>
<dbReference type="OrthoDB" id="407509at2759"/>
<gene>
    <name evidence="1" type="primary">jg13018</name>
    <name evidence="1" type="ORF">PAEG_LOCUS15324</name>
</gene>
<evidence type="ECO:0000313" key="2">
    <source>
        <dbReference type="Proteomes" id="UP000838756"/>
    </source>
</evidence>
<keyword evidence="2" id="KW-1185">Reference proteome</keyword>
<organism evidence="1 2">
    <name type="scientific">Pararge aegeria aegeria</name>
    <dbReference type="NCBI Taxonomy" id="348720"/>
    <lineage>
        <taxon>Eukaryota</taxon>
        <taxon>Metazoa</taxon>
        <taxon>Ecdysozoa</taxon>
        <taxon>Arthropoda</taxon>
        <taxon>Hexapoda</taxon>
        <taxon>Insecta</taxon>
        <taxon>Pterygota</taxon>
        <taxon>Neoptera</taxon>
        <taxon>Endopterygota</taxon>
        <taxon>Lepidoptera</taxon>
        <taxon>Glossata</taxon>
        <taxon>Ditrysia</taxon>
        <taxon>Papilionoidea</taxon>
        <taxon>Nymphalidae</taxon>
        <taxon>Satyrinae</taxon>
        <taxon>Satyrini</taxon>
        <taxon>Parargina</taxon>
        <taxon>Pararge</taxon>
    </lineage>
</organism>
<sequence>MEADETPTHVLLQSRGVAEQRAAYLGSPASLPEALGDLGGLLSFWSELGWLEKSQNPKVFEQCVLPVLTYGSKTWSLTIGLIGRLRVTQRAIERAMLGVPLRDKIRNEEIRRRSRVTDIPQKVAKLKWLWAEHIGRTDGRWGPKWLERRSVGCSYRVVQTTSNASWGAAGHKRPRILDLGTPYVDLRPAVHVYCLK</sequence>
<dbReference type="AlphaFoldDB" id="A0A8S4RMX8"/>
<name>A0A8S4RMX8_9NEOP</name>
<comment type="caution">
    <text evidence="1">The sequence shown here is derived from an EMBL/GenBank/DDBJ whole genome shotgun (WGS) entry which is preliminary data.</text>
</comment>
<protein>
    <submittedName>
        <fullName evidence="1">Jg13018 protein</fullName>
    </submittedName>
</protein>
<dbReference type="Proteomes" id="UP000838756">
    <property type="component" value="Unassembled WGS sequence"/>
</dbReference>
<dbReference type="EMBL" id="CAKXAJ010025326">
    <property type="protein sequence ID" value="CAH2238184.1"/>
    <property type="molecule type" value="Genomic_DNA"/>
</dbReference>
<accession>A0A8S4RMX8</accession>
<evidence type="ECO:0000313" key="1">
    <source>
        <dbReference type="EMBL" id="CAH2238184.1"/>
    </source>
</evidence>
<proteinExistence type="predicted"/>